<dbReference type="GO" id="GO:0032259">
    <property type="term" value="P:methylation"/>
    <property type="evidence" value="ECO:0007669"/>
    <property type="project" value="UniProtKB-KW"/>
</dbReference>
<dbReference type="GO" id="GO:0005634">
    <property type="term" value="C:nucleus"/>
    <property type="evidence" value="ECO:0007669"/>
    <property type="project" value="TreeGrafter"/>
</dbReference>
<evidence type="ECO:0000313" key="13">
    <source>
        <dbReference type="Proteomes" id="UP000700596"/>
    </source>
</evidence>
<dbReference type="OrthoDB" id="1368803at2759"/>
<name>A0A9P9I8W3_9PLEO</name>
<dbReference type="InterPro" id="IPR035248">
    <property type="entry name" value="PRMT5_C"/>
</dbReference>
<accession>A0A9P9I8W3</accession>
<proteinExistence type="inferred from homology"/>
<evidence type="ECO:0000256" key="3">
    <source>
        <dbReference type="ARBA" id="ARBA00022691"/>
    </source>
</evidence>
<protein>
    <recommendedName>
        <fullName evidence="4">Protein arginine N-methyltransferase</fullName>
    </recommendedName>
</protein>
<gene>
    <name evidence="12" type="ORF">B0J11DRAFT_473689</name>
</gene>
<evidence type="ECO:0000313" key="12">
    <source>
        <dbReference type="EMBL" id="KAH7110840.1"/>
    </source>
</evidence>
<evidence type="ECO:0000259" key="9">
    <source>
        <dbReference type="Pfam" id="PF05185"/>
    </source>
</evidence>
<dbReference type="InterPro" id="IPR035075">
    <property type="entry name" value="PRMT5"/>
</dbReference>
<comment type="caution">
    <text evidence="12">The sequence shown here is derived from an EMBL/GenBank/DDBJ whole genome shotgun (WGS) entry which is preliminary data.</text>
</comment>
<evidence type="ECO:0000259" key="10">
    <source>
        <dbReference type="Pfam" id="PF17285"/>
    </source>
</evidence>
<feature type="site" description="Critical for specifying symmetric addition of methyl groups" evidence="7">
    <location>
        <position position="411"/>
    </location>
</feature>
<keyword evidence="1 4" id="KW-0489">Methyltransferase</keyword>
<dbReference type="Proteomes" id="UP000700596">
    <property type="component" value="Unassembled WGS sequence"/>
</dbReference>
<keyword evidence="2 4" id="KW-0808">Transferase</keyword>
<dbReference type="InterPro" id="IPR025799">
    <property type="entry name" value="Arg_MeTrfase"/>
</dbReference>
<feature type="region of interest" description="Disordered" evidence="8">
    <location>
        <begin position="608"/>
        <end position="627"/>
    </location>
</feature>
<dbReference type="GO" id="GO:0005829">
    <property type="term" value="C:cytosol"/>
    <property type="evidence" value="ECO:0007669"/>
    <property type="project" value="TreeGrafter"/>
</dbReference>
<feature type="binding site" evidence="6">
    <location>
        <position position="479"/>
    </location>
    <ligand>
        <name>S-adenosyl-L-methionine</name>
        <dbReference type="ChEBI" id="CHEBI:59789"/>
    </ligand>
</feature>
<dbReference type="FunFam" id="3.40.50.150:FF:000149">
    <property type="entry name" value="Protein arginine N-methyltransferase"/>
    <property type="match status" value="1"/>
</dbReference>
<dbReference type="GO" id="GO:0006355">
    <property type="term" value="P:regulation of DNA-templated transcription"/>
    <property type="evidence" value="ECO:0007669"/>
    <property type="project" value="TreeGrafter"/>
</dbReference>
<dbReference type="SUPFAM" id="SSF53335">
    <property type="entry name" value="S-adenosyl-L-methionine-dependent methyltransferases"/>
    <property type="match status" value="1"/>
</dbReference>
<dbReference type="GO" id="GO:0016274">
    <property type="term" value="F:protein-arginine N-methyltransferase activity"/>
    <property type="evidence" value="ECO:0007669"/>
    <property type="project" value="InterPro"/>
</dbReference>
<evidence type="ECO:0000256" key="4">
    <source>
        <dbReference type="PIRNR" id="PIRNR015894"/>
    </source>
</evidence>
<feature type="region of interest" description="Disordered" evidence="8">
    <location>
        <begin position="323"/>
        <end position="364"/>
    </location>
</feature>
<reference evidence="12" key="1">
    <citation type="journal article" date="2021" name="Nat. Commun.">
        <title>Genetic determinants of endophytism in the Arabidopsis root mycobiome.</title>
        <authorList>
            <person name="Mesny F."/>
            <person name="Miyauchi S."/>
            <person name="Thiergart T."/>
            <person name="Pickel B."/>
            <person name="Atanasova L."/>
            <person name="Karlsson M."/>
            <person name="Huettel B."/>
            <person name="Barry K.W."/>
            <person name="Haridas S."/>
            <person name="Chen C."/>
            <person name="Bauer D."/>
            <person name="Andreopoulos W."/>
            <person name="Pangilinan J."/>
            <person name="LaButti K."/>
            <person name="Riley R."/>
            <person name="Lipzen A."/>
            <person name="Clum A."/>
            <person name="Drula E."/>
            <person name="Henrissat B."/>
            <person name="Kohler A."/>
            <person name="Grigoriev I.V."/>
            <person name="Martin F.M."/>
            <person name="Hacquard S."/>
        </authorList>
    </citation>
    <scope>NUCLEOTIDE SEQUENCE</scope>
    <source>
        <strain evidence="12">MPI-CAGE-CH-0243</strain>
    </source>
</reference>
<dbReference type="Gene3D" id="3.40.50.150">
    <property type="entry name" value="Vaccinia Virus protein VP39"/>
    <property type="match status" value="1"/>
</dbReference>
<evidence type="ECO:0000256" key="6">
    <source>
        <dbReference type="PIRSR" id="PIRSR015894-2"/>
    </source>
</evidence>
<feature type="compositionally biased region" description="Gly residues" evidence="8">
    <location>
        <begin position="672"/>
        <end position="684"/>
    </location>
</feature>
<dbReference type="Pfam" id="PF17285">
    <property type="entry name" value="PRMT5_TIM"/>
    <property type="match status" value="1"/>
</dbReference>
<dbReference type="PIRSF" id="PIRSF015894">
    <property type="entry name" value="Skb1_MeTrfase"/>
    <property type="match status" value="1"/>
</dbReference>
<dbReference type="InterPro" id="IPR007857">
    <property type="entry name" value="Arg_MeTrfase_PRMT5"/>
</dbReference>
<comment type="similarity">
    <text evidence="4">Belongs to the class I-like SAM-binding methyltransferase superfamily.</text>
</comment>
<evidence type="ECO:0000259" key="11">
    <source>
        <dbReference type="Pfam" id="PF17286"/>
    </source>
</evidence>
<dbReference type="EMBL" id="JAGMWT010000026">
    <property type="protein sequence ID" value="KAH7110840.1"/>
    <property type="molecule type" value="Genomic_DNA"/>
</dbReference>
<feature type="active site" description="Proton donor/acceptor" evidence="5">
    <location>
        <position position="538"/>
    </location>
</feature>
<dbReference type="Pfam" id="PF17286">
    <property type="entry name" value="PRMT5_C"/>
    <property type="match status" value="1"/>
</dbReference>
<feature type="binding site" evidence="6">
    <location>
        <position position="408"/>
    </location>
    <ligand>
        <name>S-adenosyl-L-methionine</name>
        <dbReference type="ChEBI" id="CHEBI:59789"/>
    </ligand>
</feature>
<feature type="binding site" evidence="6">
    <location>
        <begin position="417"/>
        <end position="418"/>
    </location>
    <ligand>
        <name>S-adenosyl-L-methionine</name>
        <dbReference type="ChEBI" id="CHEBI:59789"/>
    </ligand>
</feature>
<dbReference type="PANTHER" id="PTHR10738:SF0">
    <property type="entry name" value="PROTEIN ARGININE N-METHYLTRANSFERASE 5"/>
    <property type="match status" value="1"/>
</dbReference>
<feature type="active site" description="Proton donor/acceptor" evidence="5">
    <location>
        <position position="529"/>
    </location>
</feature>
<dbReference type="Gene3D" id="3.20.20.150">
    <property type="entry name" value="Divalent-metal-dependent TIM barrel enzymes"/>
    <property type="match status" value="1"/>
</dbReference>
<dbReference type="PANTHER" id="PTHR10738">
    <property type="entry name" value="PROTEIN ARGININE N-METHYLTRANSFERASE 5"/>
    <property type="match status" value="1"/>
</dbReference>
<feature type="domain" description="PRMT5 oligomerisation" evidence="11">
    <location>
        <begin position="562"/>
        <end position="806"/>
    </location>
</feature>
<evidence type="ECO:0000256" key="8">
    <source>
        <dbReference type="SAM" id="MobiDB-lite"/>
    </source>
</evidence>
<keyword evidence="3 4" id="KW-0949">S-adenosyl-L-methionine</keyword>
<dbReference type="Gene3D" id="2.70.160.11">
    <property type="entry name" value="Hnrnp arginine n-methyltransferase1"/>
    <property type="match status" value="1"/>
</dbReference>
<dbReference type="Pfam" id="PF05185">
    <property type="entry name" value="PRMT5"/>
    <property type="match status" value="1"/>
</dbReference>
<evidence type="ECO:0000256" key="2">
    <source>
        <dbReference type="ARBA" id="ARBA00022679"/>
    </source>
</evidence>
<dbReference type="InterPro" id="IPR029063">
    <property type="entry name" value="SAM-dependent_MTases_sf"/>
</dbReference>
<dbReference type="InterPro" id="IPR035247">
    <property type="entry name" value="PRMT5_TIM"/>
</dbReference>
<feature type="domain" description="PRMT5 arginine-N-methyltransferase" evidence="9">
    <location>
        <begin position="382"/>
        <end position="559"/>
    </location>
</feature>
<evidence type="ECO:0000256" key="1">
    <source>
        <dbReference type="ARBA" id="ARBA00022603"/>
    </source>
</evidence>
<feature type="region of interest" description="Disordered" evidence="8">
    <location>
        <begin position="665"/>
        <end position="684"/>
    </location>
</feature>
<dbReference type="AlphaFoldDB" id="A0A9P9I8W3"/>
<keyword evidence="13" id="KW-1185">Reference proteome</keyword>
<sequence>MDSPVDSMPMFYIGHHETKRVLPVSDELVHHAQDIGYDMLTTPITNSHFHSRVLNLLSAYHGALSGPLPQQEQPLPLIPALEYVDTPLTPSDTISQLVTYTSSWIDLASPDPVISYLSRQVLNLEIAYAAFCGVVTVVVQGPSLTHGTDGVSQFARAIKEALGTGSYIQLHILMPMDGTSASEEQEDLGQLARFARPEFSQQQKPPSAGSKAFASWDAWNVIRSVCKYHGRLSVALELPRRLPSPALQSRWYSEPLRLLSLPASSFLVNARGSAVLSKPHQHFIYRCMRLKSSPWLLLTDIGPIPGVDDPDMIMSYSTGHLSPSVAADAPTPRSSKSPSPTPAEAAQMSKTFKKKGANDDPTPHLSYLRYLQRNQPPKTMIERFGGGFQDYLQSPLQPLTDNLESITYEVFEKDPIKYAWYERAIEQALRDWHAQQKTTSSDDGTIVLAVVGAGRGPLVTRALNASRNTGIPLRVYAVEKNPNAYVLLQRHNEEDWNRQVTIVKTDMRAWKGPFLPDGTIGNVDILVSELLGSFADNELSPECLDGVQHVLNPTHGISIPESYTAHFTPISTPRLWADLYARSLANDPGAFEIPWVVMLQQMDYLSTLPPSTSSSQDPSQSQSASPFASNAKLSHLDLSTPLLPPNIQTAWSFSHPISPSILSQSALRRGGSATGGGGGLTGGDGANEHNARFCRLSFPVAEQGVCHGLGAYFETVLYRGTELSTNPATMEEKSADMISWFPIFFPLRTPIQIPTNSEVEVSMWRQTDDRKVWYEWLVEAFVVVPGAGRVRVAVSELHSSRSNGCLM</sequence>
<organism evidence="12 13">
    <name type="scientific">Dendryphion nanum</name>
    <dbReference type="NCBI Taxonomy" id="256645"/>
    <lineage>
        <taxon>Eukaryota</taxon>
        <taxon>Fungi</taxon>
        <taxon>Dikarya</taxon>
        <taxon>Ascomycota</taxon>
        <taxon>Pezizomycotina</taxon>
        <taxon>Dothideomycetes</taxon>
        <taxon>Pleosporomycetidae</taxon>
        <taxon>Pleosporales</taxon>
        <taxon>Torulaceae</taxon>
        <taxon>Dendryphion</taxon>
    </lineage>
</organism>
<evidence type="ECO:0000256" key="7">
    <source>
        <dbReference type="PIRSR" id="PIRSR015894-3"/>
    </source>
</evidence>
<dbReference type="PROSITE" id="PS51678">
    <property type="entry name" value="SAM_MT_PRMT"/>
    <property type="match status" value="1"/>
</dbReference>
<feature type="binding site" evidence="6">
    <location>
        <begin position="506"/>
        <end position="507"/>
    </location>
    <ligand>
        <name>S-adenosyl-L-methionine</name>
        <dbReference type="ChEBI" id="CHEBI:59789"/>
    </ligand>
</feature>
<evidence type="ECO:0000256" key="5">
    <source>
        <dbReference type="PIRSR" id="PIRSR015894-1"/>
    </source>
</evidence>
<feature type="domain" description="PRMT5 TIM barrel" evidence="10">
    <location>
        <begin position="36"/>
        <end position="374"/>
    </location>
</feature>